<evidence type="ECO:0000256" key="1">
    <source>
        <dbReference type="ARBA" id="ARBA00022490"/>
    </source>
</evidence>
<comment type="subcellular location">
    <subcellularLocation>
        <location evidence="5 6">Cytoplasm</location>
    </subcellularLocation>
</comment>
<dbReference type="InterPro" id="IPR003753">
    <property type="entry name" value="Exonuc_VII_L"/>
</dbReference>
<evidence type="ECO:0000256" key="2">
    <source>
        <dbReference type="ARBA" id="ARBA00022722"/>
    </source>
</evidence>
<keyword evidence="2 5" id="KW-0540">Nuclease</keyword>
<reference evidence="9" key="1">
    <citation type="journal article" date="2015" name="ISME J.">
        <title>Aquifer environment selects for microbial species cohorts in sediment and groundwater.</title>
        <authorList>
            <person name="Hug L.A."/>
            <person name="Thomas B.C."/>
            <person name="Brown C.T."/>
            <person name="Frischkorn K.R."/>
            <person name="Williams K.H."/>
            <person name="Tringe S.G."/>
            <person name="Banfield J.F."/>
        </authorList>
    </citation>
    <scope>NUCLEOTIDE SEQUENCE</scope>
</reference>
<comment type="subunit">
    <text evidence="5">Heterooligomer composed of large and small subunits.</text>
</comment>
<sequence length="452" mass="50971">MDNIQDNEIAALDIYNVTRLNREVRAILEGSFPSVWVQGEISNLAQPASGHIYFSLKDQYSQVRCAMFQNRRRTLKFSPENGVSVLIQANVSLYENRGEYQLIVERMEPVGDGALQRAFEELKQRLFREGLFDDQHKKPVPHMARTIGIITSPTGAAIRDILTVLRRRYPLANIILYPTAVQGEAAPAQIISMLQTAERRKECDVLILARGGGSLEDLWAFNNENLARAVFDCTLPVVTGIGHEIDFTIADFVADHRAPTPSAAAEIVSLDQAQLKMHLQQANRKLVRLMNILISDLKQNIYQLEKRLPHPVRTIQMIGQRLDSLSTQLIHLVRAGLSTHIRQLADLNLALQHNNPVHALKMNKAHCHQLQQRMTRTIRLSMKHFENLMTNAIRALDAISPTATLNRGYAIVQQQDGTIVRDAAKLGLEEIIKTQFARGSIESKVKKILKNK</sequence>
<organism evidence="9">
    <name type="scientific">uncultured gamma proteobacterium Rifle_16ft_4_minimus_39789</name>
    <dbReference type="NCBI Taxonomy" id="1665200"/>
    <lineage>
        <taxon>Bacteria</taxon>
        <taxon>Pseudomonadati</taxon>
        <taxon>Pseudomonadota</taxon>
        <taxon>Gammaproteobacteria</taxon>
        <taxon>environmental samples</taxon>
    </lineage>
</organism>
<dbReference type="Pfam" id="PF13742">
    <property type="entry name" value="tRNA_anti_2"/>
    <property type="match status" value="1"/>
</dbReference>
<dbReference type="PANTHER" id="PTHR30008">
    <property type="entry name" value="EXODEOXYRIBONUCLEASE 7 LARGE SUBUNIT"/>
    <property type="match status" value="1"/>
</dbReference>
<name>A0A0H4TAX6_9GAMM</name>
<dbReference type="HAMAP" id="MF_00378">
    <property type="entry name" value="Exonuc_7_L"/>
    <property type="match status" value="1"/>
</dbReference>
<evidence type="ECO:0000256" key="4">
    <source>
        <dbReference type="ARBA" id="ARBA00022839"/>
    </source>
</evidence>
<dbReference type="GO" id="GO:0006308">
    <property type="term" value="P:DNA catabolic process"/>
    <property type="evidence" value="ECO:0007669"/>
    <property type="project" value="UniProtKB-UniRule"/>
</dbReference>
<evidence type="ECO:0000256" key="3">
    <source>
        <dbReference type="ARBA" id="ARBA00022801"/>
    </source>
</evidence>
<comment type="similarity">
    <text evidence="5 6">Belongs to the XseA family.</text>
</comment>
<keyword evidence="3 5" id="KW-0378">Hydrolase</keyword>
<evidence type="ECO:0000259" key="7">
    <source>
        <dbReference type="Pfam" id="PF02601"/>
    </source>
</evidence>
<keyword evidence="4 5" id="KW-0269">Exonuclease</keyword>
<dbReference type="InterPro" id="IPR025824">
    <property type="entry name" value="OB-fold_nuc-bd_dom"/>
</dbReference>
<accession>A0A0H4TAX6</accession>
<comment type="function">
    <text evidence="5">Bidirectionally degrades single-stranded DNA into large acid-insoluble oligonucleotides, which are then degraded further into small acid-soluble oligonucleotides.</text>
</comment>
<dbReference type="Pfam" id="PF02601">
    <property type="entry name" value="Exonuc_VII_L"/>
    <property type="match status" value="1"/>
</dbReference>
<evidence type="ECO:0000256" key="6">
    <source>
        <dbReference type="RuleBase" id="RU004355"/>
    </source>
</evidence>
<protein>
    <recommendedName>
        <fullName evidence="5">Exodeoxyribonuclease 7 large subunit</fullName>
        <ecNumber evidence="5">3.1.11.6</ecNumber>
    </recommendedName>
    <alternativeName>
        <fullName evidence="5">Exodeoxyribonuclease VII large subunit</fullName>
        <shortName evidence="5">Exonuclease VII large subunit</shortName>
    </alternativeName>
</protein>
<dbReference type="EC" id="3.1.11.6" evidence="5"/>
<dbReference type="GO" id="GO:0005737">
    <property type="term" value="C:cytoplasm"/>
    <property type="evidence" value="ECO:0007669"/>
    <property type="project" value="UniProtKB-SubCell"/>
</dbReference>
<dbReference type="InterPro" id="IPR020579">
    <property type="entry name" value="Exonuc_VII_lsu_C"/>
</dbReference>
<dbReference type="PANTHER" id="PTHR30008:SF0">
    <property type="entry name" value="EXODEOXYRIBONUCLEASE 7 LARGE SUBUNIT"/>
    <property type="match status" value="1"/>
</dbReference>
<dbReference type="EMBL" id="KT007026">
    <property type="protein sequence ID" value="AKQ03985.1"/>
    <property type="molecule type" value="Genomic_DNA"/>
</dbReference>
<evidence type="ECO:0000256" key="5">
    <source>
        <dbReference type="HAMAP-Rule" id="MF_00378"/>
    </source>
</evidence>
<evidence type="ECO:0000313" key="9">
    <source>
        <dbReference type="EMBL" id="AKQ03985.1"/>
    </source>
</evidence>
<feature type="domain" description="Exonuclease VII large subunit C-terminal" evidence="7">
    <location>
        <begin position="131"/>
        <end position="443"/>
    </location>
</feature>
<gene>
    <name evidence="5" type="primary">xseA</name>
</gene>
<comment type="catalytic activity">
    <reaction evidence="5 6">
        <text>Exonucleolytic cleavage in either 5'- to 3'- or 3'- to 5'-direction to yield nucleoside 5'-phosphates.</text>
        <dbReference type="EC" id="3.1.11.6"/>
    </reaction>
</comment>
<dbReference type="GO" id="GO:0003676">
    <property type="term" value="F:nucleic acid binding"/>
    <property type="evidence" value="ECO:0007669"/>
    <property type="project" value="InterPro"/>
</dbReference>
<dbReference type="GO" id="GO:0008855">
    <property type="term" value="F:exodeoxyribonuclease VII activity"/>
    <property type="evidence" value="ECO:0007669"/>
    <property type="project" value="UniProtKB-UniRule"/>
</dbReference>
<feature type="domain" description="OB-fold nucleic acid binding" evidence="8">
    <location>
        <begin position="15"/>
        <end position="108"/>
    </location>
</feature>
<dbReference type="GO" id="GO:0009318">
    <property type="term" value="C:exodeoxyribonuclease VII complex"/>
    <property type="evidence" value="ECO:0007669"/>
    <property type="project" value="UniProtKB-UniRule"/>
</dbReference>
<dbReference type="NCBIfam" id="TIGR00237">
    <property type="entry name" value="xseA"/>
    <property type="match status" value="1"/>
</dbReference>
<keyword evidence="1 5" id="KW-0963">Cytoplasm</keyword>
<dbReference type="CDD" id="cd04489">
    <property type="entry name" value="ExoVII_LU_OBF"/>
    <property type="match status" value="1"/>
</dbReference>
<proteinExistence type="inferred from homology"/>
<dbReference type="AlphaFoldDB" id="A0A0H4TAX6"/>
<evidence type="ECO:0000259" key="8">
    <source>
        <dbReference type="Pfam" id="PF13742"/>
    </source>
</evidence>